<dbReference type="Pfam" id="PF00561">
    <property type="entry name" value="Abhydrolase_1"/>
    <property type="match status" value="1"/>
</dbReference>
<dbReference type="InterPro" id="IPR029058">
    <property type="entry name" value="AB_hydrolase_fold"/>
</dbReference>
<sequence length="391" mass="43595">MLFISFSQFDHTFCIGGMGSYKGLYYTLGAIGTGSAAYLLTRHKQPSPPTVPLHGAENCKYILDNSHSHTFSLSDGRKLGYADYGDPNGKPILYQHGLPGSRIEATRYHDLGKELGLRIISIDRPGHGWSSSFEKFGARTVKSWANDVNELAEGLRLDEYAVMGVSGGGPYALSLAHGLPRDKLKVVSLICGIGPPDIGMSGAGWPTYLGFTAGWRYANSKITQILLRWFFQRDNADSLELSDEERLRLFLSPDRTKGMSDADKAFFGDEDEMRAYLATSRASYQQGFDAMCKDGYAMCTEWGFRIEDIRKDLPVVLWYGSQDKNVPPNHGRTIAQRLRMESERGDGEVKDGGPVAWKERVRLRMLDDTHASISMRDKKGYLMDILNAWGC</sequence>
<protein>
    <recommendedName>
        <fullName evidence="1">AB hydrolase-1 domain-containing protein</fullName>
    </recommendedName>
</protein>
<dbReference type="InterPro" id="IPR000073">
    <property type="entry name" value="AB_hydrolase_1"/>
</dbReference>
<dbReference type="AlphaFoldDB" id="A0A9W8WTS6"/>
<gene>
    <name evidence="2" type="ORF">N0V87_008595</name>
</gene>
<dbReference type="PANTHER" id="PTHR45763">
    <property type="entry name" value="HYDROLASE, ALPHA/BETA FOLD FAMILY PROTEIN, EXPRESSED-RELATED"/>
    <property type="match status" value="1"/>
</dbReference>
<accession>A0A9W8WTS6</accession>
<dbReference type="PANTHER" id="PTHR45763:SF46">
    <property type="entry name" value="AB HYDROLASE-1 DOMAIN-CONTAINING PROTEIN"/>
    <property type="match status" value="1"/>
</dbReference>
<evidence type="ECO:0000313" key="2">
    <source>
        <dbReference type="EMBL" id="KAJ4332157.1"/>
    </source>
</evidence>
<feature type="domain" description="AB hydrolase-1" evidence="1">
    <location>
        <begin position="90"/>
        <end position="339"/>
    </location>
</feature>
<evidence type="ECO:0000313" key="3">
    <source>
        <dbReference type="Proteomes" id="UP001140562"/>
    </source>
</evidence>
<keyword evidence="3" id="KW-1185">Reference proteome</keyword>
<name>A0A9W8WTS6_9PLEO</name>
<dbReference type="Proteomes" id="UP001140562">
    <property type="component" value="Unassembled WGS sequence"/>
</dbReference>
<evidence type="ECO:0000259" key="1">
    <source>
        <dbReference type="Pfam" id="PF00561"/>
    </source>
</evidence>
<dbReference type="Gene3D" id="3.40.50.1820">
    <property type="entry name" value="alpha/beta hydrolase"/>
    <property type="match status" value="1"/>
</dbReference>
<dbReference type="OrthoDB" id="294702at2759"/>
<organism evidence="2 3">
    <name type="scientific">Didymella glomerata</name>
    <dbReference type="NCBI Taxonomy" id="749621"/>
    <lineage>
        <taxon>Eukaryota</taxon>
        <taxon>Fungi</taxon>
        <taxon>Dikarya</taxon>
        <taxon>Ascomycota</taxon>
        <taxon>Pezizomycotina</taxon>
        <taxon>Dothideomycetes</taxon>
        <taxon>Pleosporomycetidae</taxon>
        <taxon>Pleosporales</taxon>
        <taxon>Pleosporineae</taxon>
        <taxon>Didymellaceae</taxon>
        <taxon>Didymella</taxon>
    </lineage>
</organism>
<comment type="caution">
    <text evidence="2">The sequence shown here is derived from an EMBL/GenBank/DDBJ whole genome shotgun (WGS) entry which is preliminary data.</text>
</comment>
<dbReference type="SUPFAM" id="SSF53474">
    <property type="entry name" value="alpha/beta-Hydrolases"/>
    <property type="match status" value="1"/>
</dbReference>
<reference evidence="2" key="1">
    <citation type="submission" date="2022-10" db="EMBL/GenBank/DDBJ databases">
        <title>Tapping the CABI collections for fungal endophytes: first genome assemblies for Collariella, Neodidymelliopsis, Ascochyta clinopodiicola, Didymella pomorum, Didymosphaeria variabile, Neocosmospora piperis and Neocucurbitaria cava.</title>
        <authorList>
            <person name="Hill R."/>
        </authorList>
    </citation>
    <scope>NUCLEOTIDE SEQUENCE</scope>
    <source>
        <strain evidence="2">IMI 360193</strain>
    </source>
</reference>
<dbReference type="EMBL" id="JAPEUV010000126">
    <property type="protein sequence ID" value="KAJ4332157.1"/>
    <property type="molecule type" value="Genomic_DNA"/>
</dbReference>
<proteinExistence type="predicted"/>